<dbReference type="FunFam" id="1.10.196.10:FF:000001">
    <property type="entry name" value="Regulator of G-protein signaling 8"/>
    <property type="match status" value="1"/>
</dbReference>
<feature type="domain" description="RGS" evidence="5">
    <location>
        <begin position="72"/>
        <end position="188"/>
    </location>
</feature>
<organism evidence="6 7">
    <name type="scientific">Solea senegalensis</name>
    <name type="common">Senegalese sole</name>
    <dbReference type="NCBI Taxonomy" id="28829"/>
    <lineage>
        <taxon>Eukaryota</taxon>
        <taxon>Metazoa</taxon>
        <taxon>Chordata</taxon>
        <taxon>Craniata</taxon>
        <taxon>Vertebrata</taxon>
        <taxon>Euteleostomi</taxon>
        <taxon>Actinopterygii</taxon>
        <taxon>Neopterygii</taxon>
        <taxon>Teleostei</taxon>
        <taxon>Neoteleostei</taxon>
        <taxon>Acanthomorphata</taxon>
        <taxon>Carangaria</taxon>
        <taxon>Pleuronectiformes</taxon>
        <taxon>Pleuronectoidei</taxon>
        <taxon>Soleidae</taxon>
        <taxon>Solea</taxon>
    </lineage>
</organism>
<keyword evidence="7" id="KW-1185">Reference proteome</keyword>
<evidence type="ECO:0000259" key="5">
    <source>
        <dbReference type="PROSITE" id="PS50132"/>
    </source>
</evidence>
<protein>
    <recommendedName>
        <fullName evidence="5">RGS domain-containing protein</fullName>
    </recommendedName>
</protein>
<evidence type="ECO:0000256" key="4">
    <source>
        <dbReference type="ARBA" id="ARBA00023136"/>
    </source>
</evidence>
<gene>
    <name evidence="6" type="ORF">JOB18_043084</name>
</gene>
<proteinExistence type="predicted"/>
<comment type="caution">
    <text evidence="6">The sequence shown here is derived from an EMBL/GenBank/DDBJ whole genome shotgun (WGS) entry which is preliminary data.</text>
</comment>
<reference evidence="6 7" key="1">
    <citation type="journal article" date="2021" name="Sci. Rep.">
        <title>Chromosome anchoring in Senegalese sole (Solea senegalensis) reveals sex-associated markers and genome rearrangements in flatfish.</title>
        <authorList>
            <person name="Guerrero-Cozar I."/>
            <person name="Gomez-Garrido J."/>
            <person name="Berbel C."/>
            <person name="Martinez-Blanch J.F."/>
            <person name="Alioto T."/>
            <person name="Claros M.G."/>
            <person name="Gagnaire P.A."/>
            <person name="Manchado M."/>
        </authorList>
    </citation>
    <scope>NUCLEOTIDE SEQUENCE [LARGE SCALE GENOMIC DNA]</scope>
    <source>
        <strain evidence="6">Sse05_10M</strain>
    </source>
</reference>
<dbReference type="GO" id="GO:0005886">
    <property type="term" value="C:plasma membrane"/>
    <property type="evidence" value="ECO:0007669"/>
    <property type="project" value="UniProtKB-SubCell"/>
</dbReference>
<dbReference type="PANTHER" id="PTHR10845:SF147">
    <property type="entry name" value="REGULATOR OF G-PROTEIN SIGNALING 8"/>
    <property type="match status" value="1"/>
</dbReference>
<dbReference type="EMBL" id="JAGKHQ010000006">
    <property type="protein sequence ID" value="KAG7514788.1"/>
    <property type="molecule type" value="Genomic_DNA"/>
</dbReference>
<dbReference type="PROSITE" id="PS50132">
    <property type="entry name" value="RGS"/>
    <property type="match status" value="1"/>
</dbReference>
<keyword evidence="2" id="KW-1003">Cell membrane</keyword>
<name>A0AAV6SBG0_SOLSE</name>
<accession>A0AAV6SBG0</accession>
<dbReference type="GO" id="GO:0009968">
    <property type="term" value="P:negative regulation of signal transduction"/>
    <property type="evidence" value="ECO:0007669"/>
    <property type="project" value="UniProtKB-KW"/>
</dbReference>
<dbReference type="Pfam" id="PF00615">
    <property type="entry name" value="RGS"/>
    <property type="match status" value="1"/>
</dbReference>
<dbReference type="PANTHER" id="PTHR10845">
    <property type="entry name" value="REGULATOR OF G PROTEIN SIGNALING"/>
    <property type="match status" value="1"/>
</dbReference>
<dbReference type="FunFam" id="1.10.167.10:FF:000001">
    <property type="entry name" value="Putative regulator of g-protein signaling 12"/>
    <property type="match status" value="1"/>
</dbReference>
<dbReference type="InterPro" id="IPR016137">
    <property type="entry name" value="RGS"/>
</dbReference>
<dbReference type="SMART" id="SM00315">
    <property type="entry name" value="RGS"/>
    <property type="match status" value="1"/>
</dbReference>
<evidence type="ECO:0000256" key="2">
    <source>
        <dbReference type="ARBA" id="ARBA00022475"/>
    </source>
</evidence>
<keyword evidence="4" id="KW-0472">Membrane</keyword>
<dbReference type="AlphaFoldDB" id="A0AAV6SBG0"/>
<evidence type="ECO:0000313" key="6">
    <source>
        <dbReference type="EMBL" id="KAG7514788.1"/>
    </source>
</evidence>
<sequence>MQLATIRTRGQRVLQLSNTPDSRFCTMKTRLGCLSNKSDSYNDFSEFLPPAHETTARCLKLSTDEVVRWSESFDHLLSHKYGLAAFRTFLRTEFSEENIEFWMACEEYKKIKSSTKLVSKANKIFKEFIDVQAPREVNIDFRTREKTKQSLEDPSPTTLNEVQAQVHSLMEKDSYPRFLRSKMYQEMVNRAHAQGQRRSV</sequence>
<keyword evidence="3" id="KW-0734">Signal transduction inhibitor</keyword>
<dbReference type="Proteomes" id="UP000693946">
    <property type="component" value="Linkage Group LG14"/>
</dbReference>
<comment type="subcellular location">
    <subcellularLocation>
        <location evidence="1">Cell membrane</location>
    </subcellularLocation>
</comment>
<evidence type="ECO:0000313" key="7">
    <source>
        <dbReference type="Proteomes" id="UP000693946"/>
    </source>
</evidence>
<evidence type="ECO:0000256" key="1">
    <source>
        <dbReference type="ARBA" id="ARBA00004236"/>
    </source>
</evidence>
<evidence type="ECO:0000256" key="3">
    <source>
        <dbReference type="ARBA" id="ARBA00022700"/>
    </source>
</evidence>